<dbReference type="InterPro" id="IPR050807">
    <property type="entry name" value="TransReg_Diox_bact_type"/>
</dbReference>
<dbReference type="InterPro" id="IPR001387">
    <property type="entry name" value="Cro/C1-type_HTH"/>
</dbReference>
<keyword evidence="4" id="KW-1185">Reference proteome</keyword>
<dbReference type="Gene3D" id="1.10.260.40">
    <property type="entry name" value="lambda repressor-like DNA-binding domains"/>
    <property type="match status" value="1"/>
</dbReference>
<dbReference type="Gene3D" id="2.60.120.10">
    <property type="entry name" value="Jelly Rolls"/>
    <property type="match status" value="1"/>
</dbReference>
<dbReference type="PANTHER" id="PTHR46797">
    <property type="entry name" value="HTH-TYPE TRANSCRIPTIONAL REGULATOR"/>
    <property type="match status" value="1"/>
</dbReference>
<dbReference type="AlphaFoldDB" id="A0A919VFH3"/>
<sequence length="182" mass="20152">MEARLARRLALLRTDHGWPLDELARRTGVSRSTLSRLERGEISPTAGLLGKLCTAYGRTMSQLLAEVEAEPPQLVRADRQLVWRDEASGFTRRSVSPPRPGLRGEIIEGVLRPGAEISYDAPPLPGLEQHIWVLEGALEITVDDEVHPVGPGDCLRFHLWGSTRFHCPGPGRVRYAVLIVLP</sequence>
<dbReference type="InterPro" id="IPR011051">
    <property type="entry name" value="RmlC_Cupin_sf"/>
</dbReference>
<accession>A0A919VFH3</accession>
<keyword evidence="1 3" id="KW-0238">DNA-binding</keyword>
<evidence type="ECO:0000259" key="2">
    <source>
        <dbReference type="PROSITE" id="PS50943"/>
    </source>
</evidence>
<dbReference type="PROSITE" id="PS50943">
    <property type="entry name" value="HTH_CROC1"/>
    <property type="match status" value="1"/>
</dbReference>
<dbReference type="Pfam" id="PF07883">
    <property type="entry name" value="Cupin_2"/>
    <property type="match status" value="1"/>
</dbReference>
<reference evidence="3" key="1">
    <citation type="submission" date="2021-01" db="EMBL/GenBank/DDBJ databases">
        <title>Whole genome shotgun sequence of Sinosporangium siamense NBRC 109515.</title>
        <authorList>
            <person name="Komaki H."/>
            <person name="Tamura T."/>
        </authorList>
    </citation>
    <scope>NUCLEOTIDE SEQUENCE</scope>
    <source>
        <strain evidence="3">NBRC 109515</strain>
    </source>
</reference>
<gene>
    <name evidence="3" type="ORF">Ssi02_63550</name>
</gene>
<protein>
    <submittedName>
        <fullName evidence="3">DNA-binding protein</fullName>
    </submittedName>
</protein>
<proteinExistence type="predicted"/>
<comment type="caution">
    <text evidence="3">The sequence shown here is derived from an EMBL/GenBank/DDBJ whole genome shotgun (WGS) entry which is preliminary data.</text>
</comment>
<dbReference type="SMART" id="SM00530">
    <property type="entry name" value="HTH_XRE"/>
    <property type="match status" value="1"/>
</dbReference>
<organism evidence="3 4">
    <name type="scientific">Sinosporangium siamense</name>
    <dbReference type="NCBI Taxonomy" id="1367973"/>
    <lineage>
        <taxon>Bacteria</taxon>
        <taxon>Bacillati</taxon>
        <taxon>Actinomycetota</taxon>
        <taxon>Actinomycetes</taxon>
        <taxon>Streptosporangiales</taxon>
        <taxon>Streptosporangiaceae</taxon>
        <taxon>Sinosporangium</taxon>
    </lineage>
</organism>
<dbReference type="SUPFAM" id="SSF51182">
    <property type="entry name" value="RmlC-like cupins"/>
    <property type="match status" value="1"/>
</dbReference>
<dbReference type="PANTHER" id="PTHR46797:SF10">
    <property type="entry name" value="BLR1115 PROTEIN"/>
    <property type="match status" value="1"/>
</dbReference>
<dbReference type="InterPro" id="IPR010982">
    <property type="entry name" value="Lambda_DNA-bd_dom_sf"/>
</dbReference>
<dbReference type="EMBL" id="BOOW01000042">
    <property type="protein sequence ID" value="GII96124.1"/>
    <property type="molecule type" value="Genomic_DNA"/>
</dbReference>
<name>A0A919VFH3_9ACTN</name>
<feature type="domain" description="HTH cro/C1-type" evidence="2">
    <location>
        <begin position="9"/>
        <end position="63"/>
    </location>
</feature>
<dbReference type="Pfam" id="PF01381">
    <property type="entry name" value="HTH_3"/>
    <property type="match status" value="1"/>
</dbReference>
<dbReference type="SUPFAM" id="SSF47413">
    <property type="entry name" value="lambda repressor-like DNA-binding domains"/>
    <property type="match status" value="1"/>
</dbReference>
<evidence type="ECO:0000313" key="4">
    <source>
        <dbReference type="Proteomes" id="UP000606172"/>
    </source>
</evidence>
<dbReference type="CDD" id="cd00093">
    <property type="entry name" value="HTH_XRE"/>
    <property type="match status" value="1"/>
</dbReference>
<dbReference type="Proteomes" id="UP000606172">
    <property type="component" value="Unassembled WGS sequence"/>
</dbReference>
<evidence type="ECO:0000256" key="1">
    <source>
        <dbReference type="ARBA" id="ARBA00023125"/>
    </source>
</evidence>
<dbReference type="GO" id="GO:0003677">
    <property type="term" value="F:DNA binding"/>
    <property type="evidence" value="ECO:0007669"/>
    <property type="project" value="UniProtKB-KW"/>
</dbReference>
<dbReference type="InterPro" id="IPR013096">
    <property type="entry name" value="Cupin_2"/>
</dbReference>
<dbReference type="GO" id="GO:0005829">
    <property type="term" value="C:cytosol"/>
    <property type="evidence" value="ECO:0007669"/>
    <property type="project" value="TreeGrafter"/>
</dbReference>
<dbReference type="InterPro" id="IPR014710">
    <property type="entry name" value="RmlC-like_jellyroll"/>
</dbReference>
<dbReference type="GO" id="GO:0003700">
    <property type="term" value="F:DNA-binding transcription factor activity"/>
    <property type="evidence" value="ECO:0007669"/>
    <property type="project" value="TreeGrafter"/>
</dbReference>
<dbReference type="CDD" id="cd02209">
    <property type="entry name" value="cupin_XRE_C"/>
    <property type="match status" value="1"/>
</dbReference>
<evidence type="ECO:0000313" key="3">
    <source>
        <dbReference type="EMBL" id="GII96124.1"/>
    </source>
</evidence>